<reference evidence="3" key="2">
    <citation type="journal article" date="2017" name="J. Anim. Genet.">
        <title>Multiple reference genome sequences of hot pepper reveal the massive evolution of plant disease resistance genes by retroduplication.</title>
        <authorList>
            <person name="Kim S."/>
            <person name="Park J."/>
            <person name="Yeom S.-I."/>
            <person name="Kim Y.-M."/>
            <person name="Seo E."/>
            <person name="Kim K.-T."/>
            <person name="Kim M.-S."/>
            <person name="Lee J.M."/>
            <person name="Cheong K."/>
            <person name="Shin H.-S."/>
            <person name="Kim S.-B."/>
            <person name="Han K."/>
            <person name="Lee J."/>
            <person name="Park M."/>
            <person name="Lee H.-A."/>
            <person name="Lee H.-Y."/>
            <person name="Lee Y."/>
            <person name="Oh S."/>
            <person name="Lee J.H."/>
            <person name="Choi E."/>
            <person name="Choi E."/>
            <person name="Lee S.E."/>
            <person name="Jeon J."/>
            <person name="Kim H."/>
            <person name="Choi G."/>
            <person name="Song H."/>
            <person name="Lee J."/>
            <person name="Lee S.-C."/>
            <person name="Kwon J.-K."/>
            <person name="Lee H.-Y."/>
            <person name="Koo N."/>
            <person name="Hong Y."/>
            <person name="Kim R.W."/>
            <person name="Kang W.-H."/>
            <person name="Huh J.H."/>
            <person name="Kang B.-C."/>
            <person name="Yang T.-J."/>
            <person name="Lee Y.-H."/>
            <person name="Bennetzen J.L."/>
            <person name="Choi D."/>
        </authorList>
    </citation>
    <scope>NUCLEOTIDE SEQUENCE [LARGE SCALE GENOMIC DNA]</scope>
    <source>
        <strain evidence="3">cv. PBC81</strain>
    </source>
</reference>
<gene>
    <name evidence="2" type="ORF">CQW23_31705</name>
</gene>
<feature type="region of interest" description="Disordered" evidence="1">
    <location>
        <begin position="49"/>
        <end position="72"/>
    </location>
</feature>
<sequence>MPWCHCARVPRCHGATVPVCQGAMVPRCLCAPFAFPNNPTRRQRLVVRQGPGTTGLSPSPAPPSRGLGPSPPLRTLLQNTIRTTEPPDSKARLFPVRSPLLRQTCPRPNGFGRNLHSKTRWFMAFCNSHQVSHLATFFIDARAEISIPESRFHLQKKHRSPRRTPRTGREGQAIDSSFDNDPSAGSPMETLLRLLLPLNDKVQWTSRDVAGSEPPTLPRSQHFIGSFNRQIPLVRTSSELAVRCAGKVPEGTIPSPSPGRHAATRSHRGSSSSSPPTADGFGTGTPVPRRQSQSFYQSYESIFPTSLAYIVTSTRGCSPWRPDAVMSTTGRGRHSVLWIFKGRQERIGHHVTCGALPASGPYLRPSRFQGRQAVK</sequence>
<comment type="caution">
    <text evidence="2">The sequence shown here is derived from an EMBL/GenBank/DDBJ whole genome shotgun (WGS) entry which is preliminary data.</text>
</comment>
<evidence type="ECO:0000313" key="2">
    <source>
        <dbReference type="EMBL" id="PHT28726.1"/>
    </source>
</evidence>
<evidence type="ECO:0000313" key="3">
    <source>
        <dbReference type="Proteomes" id="UP000224567"/>
    </source>
</evidence>
<dbReference type="GO" id="GO:0043457">
    <property type="term" value="P:regulation of cellular respiration"/>
    <property type="evidence" value="ECO:0007669"/>
    <property type="project" value="InterPro"/>
</dbReference>
<proteinExistence type="predicted"/>
<dbReference type="AlphaFoldDB" id="A0A2G2V6W6"/>
<keyword evidence="3" id="KW-1185">Reference proteome</keyword>
<evidence type="ECO:0000256" key="1">
    <source>
        <dbReference type="SAM" id="MobiDB-lite"/>
    </source>
</evidence>
<dbReference type="PANTHER" id="PTHR47188">
    <property type="entry name" value="PROTEIN TAR1"/>
    <property type="match status" value="1"/>
</dbReference>
<protein>
    <recommendedName>
        <fullName evidence="4">Protein TAR1</fullName>
    </recommendedName>
</protein>
<name>A0A2G2V6W6_CAPBA</name>
<dbReference type="InterPro" id="IPR044792">
    <property type="entry name" value="TAR1"/>
</dbReference>
<feature type="region of interest" description="Disordered" evidence="1">
    <location>
        <begin position="248"/>
        <end position="290"/>
    </location>
</feature>
<evidence type="ECO:0008006" key="4">
    <source>
        <dbReference type="Google" id="ProtNLM"/>
    </source>
</evidence>
<dbReference type="Proteomes" id="UP000224567">
    <property type="component" value="Unassembled WGS sequence"/>
</dbReference>
<feature type="region of interest" description="Disordered" evidence="1">
    <location>
        <begin position="153"/>
        <end position="186"/>
    </location>
</feature>
<dbReference type="PANTHER" id="PTHR47188:SF1">
    <property type="entry name" value="PROTEIN TAR1"/>
    <property type="match status" value="1"/>
</dbReference>
<accession>A0A2G2V6W6</accession>
<dbReference type="OrthoDB" id="1705459at2759"/>
<dbReference type="EMBL" id="MLFT02000195">
    <property type="protein sequence ID" value="PHT28726.1"/>
    <property type="molecule type" value="Genomic_DNA"/>
</dbReference>
<organism evidence="2 3">
    <name type="scientific">Capsicum baccatum</name>
    <name type="common">Peruvian pepper</name>
    <dbReference type="NCBI Taxonomy" id="33114"/>
    <lineage>
        <taxon>Eukaryota</taxon>
        <taxon>Viridiplantae</taxon>
        <taxon>Streptophyta</taxon>
        <taxon>Embryophyta</taxon>
        <taxon>Tracheophyta</taxon>
        <taxon>Spermatophyta</taxon>
        <taxon>Magnoliopsida</taxon>
        <taxon>eudicotyledons</taxon>
        <taxon>Gunneridae</taxon>
        <taxon>Pentapetalae</taxon>
        <taxon>asterids</taxon>
        <taxon>lamiids</taxon>
        <taxon>Solanales</taxon>
        <taxon>Solanaceae</taxon>
        <taxon>Solanoideae</taxon>
        <taxon>Capsiceae</taxon>
        <taxon>Capsicum</taxon>
    </lineage>
</organism>
<reference evidence="2 3" key="1">
    <citation type="journal article" date="2017" name="Genome Biol.">
        <title>New reference genome sequences of hot pepper reveal the massive evolution of plant disease-resistance genes by retroduplication.</title>
        <authorList>
            <person name="Kim S."/>
            <person name="Park J."/>
            <person name="Yeom S.I."/>
            <person name="Kim Y.M."/>
            <person name="Seo E."/>
            <person name="Kim K.T."/>
            <person name="Kim M.S."/>
            <person name="Lee J.M."/>
            <person name="Cheong K."/>
            <person name="Shin H.S."/>
            <person name="Kim S.B."/>
            <person name="Han K."/>
            <person name="Lee J."/>
            <person name="Park M."/>
            <person name="Lee H.A."/>
            <person name="Lee H.Y."/>
            <person name="Lee Y."/>
            <person name="Oh S."/>
            <person name="Lee J.H."/>
            <person name="Choi E."/>
            <person name="Choi E."/>
            <person name="Lee S.E."/>
            <person name="Jeon J."/>
            <person name="Kim H."/>
            <person name="Choi G."/>
            <person name="Song H."/>
            <person name="Lee J."/>
            <person name="Lee S.C."/>
            <person name="Kwon J.K."/>
            <person name="Lee H.Y."/>
            <person name="Koo N."/>
            <person name="Hong Y."/>
            <person name="Kim R.W."/>
            <person name="Kang W.H."/>
            <person name="Huh J.H."/>
            <person name="Kang B.C."/>
            <person name="Yang T.J."/>
            <person name="Lee Y.H."/>
            <person name="Bennetzen J.L."/>
            <person name="Choi D."/>
        </authorList>
    </citation>
    <scope>NUCLEOTIDE SEQUENCE [LARGE SCALE GENOMIC DNA]</scope>
    <source>
        <strain evidence="3">cv. PBC81</strain>
    </source>
</reference>
<feature type="compositionally biased region" description="Low complexity" evidence="1">
    <location>
        <begin position="269"/>
        <end position="278"/>
    </location>
</feature>
<feature type="compositionally biased region" description="Basic residues" evidence="1">
    <location>
        <begin position="153"/>
        <end position="166"/>
    </location>
</feature>